<dbReference type="PANTHER" id="PTHR10796">
    <property type="entry name" value="PATCHED-RELATED"/>
    <property type="match status" value="1"/>
</dbReference>
<dbReference type="EMBL" id="JAIZAY010000015">
    <property type="protein sequence ID" value="KAJ8027871.1"/>
    <property type="molecule type" value="Genomic_DNA"/>
</dbReference>
<evidence type="ECO:0000256" key="4">
    <source>
        <dbReference type="ARBA" id="ARBA00022692"/>
    </source>
</evidence>
<sequence length="880" mass="98700">MGNFKCNCFERSLKHFFEVYGRFLARNPYSILLISLVVAAILSSGLVFLDFQNSTEELFLPDVSRAQEESQLTEKLFPVDYDFFLPSRTTAVDQRMVWVIITAKDSGNILRGDVMEEMFQIEDVIVKTTATDEDGTVVSYEDVCARWNGLCYTNPVLQWMRMMNQLNMTSPFSLPFPSAQLPTGQTIFFDSFLGGEVEIQDGMAVNAKALSVLFFLRNQPEDKNLWSELWEDAVADTLDRLSSKRLVITYFTSDAVDEAQSKLTSTVLPYLCCTFGILTSFSVASCMMKDWVLSKPWLASSGVLSAGLAIGSAMGLLSFCGVPFNQVVASMPFLVLGIGLDDMFIMLAAWRRTNPFSTVETRMGETFSEAAVSITITTVTDFLAFCVGSITPLLAVRVFCLYTGIAILFDLLYQVTFFGAIMVLTGKREAQNKHCYACREVLPREESPSMWYRIFCSGGWKKTDKENNSAPDKGHVVMTFFKNQYSHFVTQPVFMGFTICGYIVYAAVAVYGCCNLQQGLELSNLVMEGSVTNQFFRQSSEYFIQYGPSISVMVTENVDYSDTYVQVRLQNLVQHFEESRYSKRKEQTEFWLMDYLSFLNRTKVSVENKESFIKVLNESFLEDGNFAKYKADINFEPDGNISSSRFVLATGHLMSTQDQSSMMIDMRERADKNPYGFEVQVFTPNFLVYEQFIIVLPNTLQNLLIALVAMMVVSLIFIPSPFVAILVTLCVLSIEMGVIGFMSHWGVALDAISMINIILCIGFSVDFSAHMCYAFVSQSSSLRPRQKTANALHLLGYPILQSGLSTVIAQLVLFATKSYIFKTFAKVLVLVMVLGMLHGLVILPALLTLLGLACQPRTKTKDPPSSAFPEDSGEQERSML</sequence>
<comment type="caution">
    <text evidence="11">The sequence shown here is derived from an EMBL/GenBank/DDBJ whole genome shotgun (WGS) entry which is preliminary data.</text>
</comment>
<accession>A0A9Q1H0N8</accession>
<evidence type="ECO:0000256" key="3">
    <source>
        <dbReference type="ARBA" id="ARBA00022475"/>
    </source>
</evidence>
<feature type="transmembrane region" description="Helical" evidence="9">
    <location>
        <begin position="401"/>
        <end position="424"/>
    </location>
</feature>
<evidence type="ECO:0000256" key="9">
    <source>
        <dbReference type="SAM" id="Phobius"/>
    </source>
</evidence>
<evidence type="ECO:0000256" key="1">
    <source>
        <dbReference type="ARBA" id="ARBA00004651"/>
    </source>
</evidence>
<feature type="domain" description="SSD" evidence="10">
    <location>
        <begin position="288"/>
        <end position="424"/>
    </location>
</feature>
<keyword evidence="6 9" id="KW-0472">Membrane</keyword>
<keyword evidence="4 9" id="KW-0812">Transmembrane</keyword>
<dbReference type="AlphaFoldDB" id="A0A9Q1H0N8"/>
<dbReference type="GO" id="GO:0022857">
    <property type="term" value="F:transmembrane transporter activity"/>
    <property type="evidence" value="ECO:0007669"/>
    <property type="project" value="InterPro"/>
</dbReference>
<dbReference type="InterPro" id="IPR003392">
    <property type="entry name" value="PTHD_SSD"/>
</dbReference>
<evidence type="ECO:0000256" key="6">
    <source>
        <dbReference type="ARBA" id="ARBA00023136"/>
    </source>
</evidence>
<dbReference type="Pfam" id="PF02460">
    <property type="entry name" value="Patched"/>
    <property type="match status" value="1"/>
</dbReference>
<comment type="similarity">
    <text evidence="2">Belongs to the patched family.</text>
</comment>
<feature type="region of interest" description="Disordered" evidence="8">
    <location>
        <begin position="856"/>
        <end position="880"/>
    </location>
</feature>
<evidence type="ECO:0000256" key="5">
    <source>
        <dbReference type="ARBA" id="ARBA00022989"/>
    </source>
</evidence>
<dbReference type="Gene3D" id="1.20.1640.10">
    <property type="entry name" value="Multidrug efflux transporter AcrB transmembrane domain"/>
    <property type="match status" value="2"/>
</dbReference>
<evidence type="ECO:0000259" key="10">
    <source>
        <dbReference type="PROSITE" id="PS50156"/>
    </source>
</evidence>
<protein>
    <submittedName>
        <fullName evidence="11">Patched domain-containing protein 3</fullName>
    </submittedName>
</protein>
<dbReference type="InterPro" id="IPR051697">
    <property type="entry name" value="Patched_domain-protein"/>
</dbReference>
<dbReference type="FunFam" id="1.20.1640.10:FF:000013">
    <property type="entry name" value="PaTched Related family"/>
    <property type="match status" value="1"/>
</dbReference>
<dbReference type="InterPro" id="IPR001036">
    <property type="entry name" value="Acrflvin-R"/>
</dbReference>
<feature type="transmembrane region" description="Helical" evidence="9">
    <location>
        <begin position="700"/>
        <end position="718"/>
    </location>
</feature>
<dbReference type="PANTHER" id="PTHR10796:SF92">
    <property type="entry name" value="PATCHED-RELATED, ISOFORM A"/>
    <property type="match status" value="1"/>
</dbReference>
<feature type="transmembrane region" description="Helical" evidence="9">
    <location>
        <begin position="297"/>
        <end position="319"/>
    </location>
</feature>
<keyword evidence="3" id="KW-1003">Cell membrane</keyword>
<dbReference type="PRINTS" id="PR00702">
    <property type="entry name" value="ACRIFLAVINRP"/>
</dbReference>
<dbReference type="OrthoDB" id="6510177at2759"/>
<organism evidence="11 12">
    <name type="scientific">Holothuria leucospilota</name>
    <name type="common">Black long sea cucumber</name>
    <name type="synonym">Mertensiothuria leucospilota</name>
    <dbReference type="NCBI Taxonomy" id="206669"/>
    <lineage>
        <taxon>Eukaryota</taxon>
        <taxon>Metazoa</taxon>
        <taxon>Echinodermata</taxon>
        <taxon>Eleutherozoa</taxon>
        <taxon>Echinozoa</taxon>
        <taxon>Holothuroidea</taxon>
        <taxon>Aspidochirotacea</taxon>
        <taxon>Aspidochirotida</taxon>
        <taxon>Holothuriidae</taxon>
        <taxon>Holothuria</taxon>
    </lineage>
</organism>
<dbReference type="InterPro" id="IPR000731">
    <property type="entry name" value="SSD"/>
</dbReference>
<feature type="transmembrane region" description="Helical" evidence="9">
    <location>
        <begin position="492"/>
        <end position="512"/>
    </location>
</feature>
<feature type="transmembrane region" description="Helical" evidence="9">
    <location>
        <begin position="751"/>
        <end position="773"/>
    </location>
</feature>
<keyword evidence="7" id="KW-0325">Glycoprotein</keyword>
<comment type="subcellular location">
    <subcellularLocation>
        <location evidence="1">Cell membrane</location>
        <topology evidence="1">Multi-pass membrane protein</topology>
    </subcellularLocation>
</comment>
<proteinExistence type="inferred from homology"/>
<dbReference type="GO" id="GO:0005886">
    <property type="term" value="C:plasma membrane"/>
    <property type="evidence" value="ECO:0007669"/>
    <property type="project" value="UniProtKB-SubCell"/>
</dbReference>
<evidence type="ECO:0000313" key="12">
    <source>
        <dbReference type="Proteomes" id="UP001152320"/>
    </source>
</evidence>
<evidence type="ECO:0000256" key="8">
    <source>
        <dbReference type="SAM" id="MobiDB-lite"/>
    </source>
</evidence>
<keyword evidence="12" id="KW-1185">Reference proteome</keyword>
<feature type="transmembrane region" description="Helical" evidence="9">
    <location>
        <begin position="29"/>
        <end position="49"/>
    </location>
</feature>
<keyword evidence="5 9" id="KW-1133">Transmembrane helix</keyword>
<evidence type="ECO:0000256" key="7">
    <source>
        <dbReference type="ARBA" id="ARBA00023180"/>
    </source>
</evidence>
<name>A0A9Q1H0N8_HOLLE</name>
<feature type="transmembrane region" description="Helical" evidence="9">
    <location>
        <begin position="794"/>
        <end position="815"/>
    </location>
</feature>
<dbReference type="PROSITE" id="PS50156">
    <property type="entry name" value="SSD"/>
    <property type="match status" value="1"/>
</dbReference>
<gene>
    <name evidence="11" type="ORF">HOLleu_29947</name>
</gene>
<evidence type="ECO:0000313" key="11">
    <source>
        <dbReference type="EMBL" id="KAJ8027871.1"/>
    </source>
</evidence>
<feature type="transmembrane region" description="Helical" evidence="9">
    <location>
        <begin position="331"/>
        <end position="350"/>
    </location>
</feature>
<feature type="transmembrane region" description="Helical" evidence="9">
    <location>
        <begin position="827"/>
        <end position="852"/>
    </location>
</feature>
<feature type="transmembrane region" description="Helical" evidence="9">
    <location>
        <begin position="371"/>
        <end position="395"/>
    </location>
</feature>
<dbReference type="Proteomes" id="UP001152320">
    <property type="component" value="Chromosome 15"/>
</dbReference>
<dbReference type="SUPFAM" id="SSF82866">
    <property type="entry name" value="Multidrug efflux transporter AcrB transmembrane domain"/>
    <property type="match status" value="2"/>
</dbReference>
<feature type="transmembrane region" description="Helical" evidence="9">
    <location>
        <begin position="267"/>
        <end position="285"/>
    </location>
</feature>
<reference evidence="11" key="1">
    <citation type="submission" date="2021-10" db="EMBL/GenBank/DDBJ databases">
        <title>Tropical sea cucumber genome reveals ecological adaptation and Cuvierian tubules defense mechanism.</title>
        <authorList>
            <person name="Chen T."/>
        </authorList>
    </citation>
    <scope>NUCLEOTIDE SEQUENCE</scope>
    <source>
        <strain evidence="11">Nanhai2018</strain>
        <tissue evidence="11">Muscle</tissue>
    </source>
</reference>
<evidence type="ECO:0000256" key="2">
    <source>
        <dbReference type="ARBA" id="ARBA00005585"/>
    </source>
</evidence>